<gene>
    <name evidence="1" type="ORF">QE405_003039</name>
</gene>
<organism evidence="1 2">
    <name type="scientific">Nocardioides zeae</name>
    <dbReference type="NCBI Taxonomy" id="1457234"/>
    <lineage>
        <taxon>Bacteria</taxon>
        <taxon>Bacillati</taxon>
        <taxon>Actinomycetota</taxon>
        <taxon>Actinomycetes</taxon>
        <taxon>Propionibacteriales</taxon>
        <taxon>Nocardioidaceae</taxon>
        <taxon>Nocardioides</taxon>
    </lineage>
</organism>
<dbReference type="Gene3D" id="1.10.10.10">
    <property type="entry name" value="Winged helix-like DNA-binding domain superfamily/Winged helix DNA-binding domain"/>
    <property type="match status" value="1"/>
</dbReference>
<dbReference type="SUPFAM" id="SSF46785">
    <property type="entry name" value="Winged helix' DNA-binding domain"/>
    <property type="match status" value="1"/>
</dbReference>
<protein>
    <submittedName>
        <fullName evidence="1">DNA-binding MarR family transcriptional regulator</fullName>
    </submittedName>
</protein>
<dbReference type="Proteomes" id="UP001239215">
    <property type="component" value="Unassembled WGS sequence"/>
</dbReference>
<dbReference type="EMBL" id="JAUTAN010000001">
    <property type="protein sequence ID" value="MDQ1105755.1"/>
    <property type="molecule type" value="Genomic_DNA"/>
</dbReference>
<evidence type="ECO:0000313" key="2">
    <source>
        <dbReference type="Proteomes" id="UP001239215"/>
    </source>
</evidence>
<sequence length="146" mass="15815">MTTDVATTPRLDHQLCADLVAASRAVVTAYDAALGRLGVDYPQYLALLALWEADGPVGISHLADRLRLPVEQLQPTVRSMVVARTATRAPDATDPAGWAVAPGPRAEELRAGVTQVHCDLKARLAMDVLEFRELQETLRSITRAMS</sequence>
<dbReference type="InterPro" id="IPR036390">
    <property type="entry name" value="WH_DNA-bd_sf"/>
</dbReference>
<accession>A0AAJ1U1A5</accession>
<comment type="caution">
    <text evidence="1">The sequence shown here is derived from an EMBL/GenBank/DDBJ whole genome shotgun (WGS) entry which is preliminary data.</text>
</comment>
<dbReference type="AlphaFoldDB" id="A0AAJ1U1A5"/>
<dbReference type="RefSeq" id="WP_307202289.1">
    <property type="nucleotide sequence ID" value="NZ_JAUTAN010000001.1"/>
</dbReference>
<name>A0AAJ1U1A5_9ACTN</name>
<proteinExistence type="predicted"/>
<dbReference type="GO" id="GO:0003677">
    <property type="term" value="F:DNA binding"/>
    <property type="evidence" value="ECO:0007669"/>
    <property type="project" value="UniProtKB-KW"/>
</dbReference>
<reference evidence="1" key="1">
    <citation type="submission" date="2023-07" db="EMBL/GenBank/DDBJ databases">
        <title>Functional and genomic diversity of the sorghum phyllosphere microbiome.</title>
        <authorList>
            <person name="Shade A."/>
        </authorList>
    </citation>
    <scope>NUCLEOTIDE SEQUENCE</scope>
    <source>
        <strain evidence="1">SORGH_AS_1067</strain>
    </source>
</reference>
<evidence type="ECO:0000313" key="1">
    <source>
        <dbReference type="EMBL" id="MDQ1105755.1"/>
    </source>
</evidence>
<keyword evidence="1" id="KW-0238">DNA-binding</keyword>
<dbReference type="InterPro" id="IPR036388">
    <property type="entry name" value="WH-like_DNA-bd_sf"/>
</dbReference>